<evidence type="ECO:0000256" key="2">
    <source>
        <dbReference type="SAM" id="SignalP"/>
    </source>
</evidence>
<protein>
    <submittedName>
        <fullName evidence="3 5">Uncharacterized protein</fullName>
    </submittedName>
</protein>
<reference evidence="5" key="2">
    <citation type="submission" date="2020-04" db="EMBL/GenBank/DDBJ databases">
        <authorList>
            <consortium name="NCBI Genome Project"/>
        </authorList>
    </citation>
    <scope>NUCLEOTIDE SEQUENCE</scope>
    <source>
        <strain evidence="5">CBS 781.70</strain>
    </source>
</reference>
<evidence type="ECO:0000256" key="1">
    <source>
        <dbReference type="SAM" id="MobiDB-lite"/>
    </source>
</evidence>
<name>A0A6G1FW19_9PEZI</name>
<reference evidence="5" key="3">
    <citation type="submission" date="2025-04" db="UniProtKB">
        <authorList>
            <consortium name="RefSeq"/>
        </authorList>
    </citation>
    <scope>IDENTIFICATION</scope>
    <source>
        <strain evidence="5">CBS 781.70</strain>
    </source>
</reference>
<dbReference type="Proteomes" id="UP000504638">
    <property type="component" value="Unplaced"/>
</dbReference>
<feature type="compositionally biased region" description="Basic and acidic residues" evidence="1">
    <location>
        <begin position="107"/>
        <end position="119"/>
    </location>
</feature>
<evidence type="ECO:0000313" key="3">
    <source>
        <dbReference type="EMBL" id="KAF1809896.1"/>
    </source>
</evidence>
<dbReference type="RefSeq" id="XP_033531527.1">
    <property type="nucleotide sequence ID" value="XM_033673867.1"/>
</dbReference>
<feature type="region of interest" description="Disordered" evidence="1">
    <location>
        <begin position="89"/>
        <end position="119"/>
    </location>
</feature>
<sequence length="127" mass="14464">MKFLRTASVFLFSSLFATGLAAPAPAAEVGSDLAISNIQKRCDGCDEIGNLVTVVKSFTAQISAYLRWLESRRLLTLFRHHRIGLRRHRDLQGSQEDHHRRNPGSLQEHHRGDSHHLQEDCRIRGRL</sequence>
<evidence type="ECO:0000313" key="5">
    <source>
        <dbReference type="RefSeq" id="XP_033531527.1"/>
    </source>
</evidence>
<keyword evidence="2" id="KW-0732">Signal</keyword>
<reference evidence="3 5" key="1">
    <citation type="submission" date="2020-01" db="EMBL/GenBank/DDBJ databases">
        <authorList>
            <consortium name="DOE Joint Genome Institute"/>
            <person name="Haridas S."/>
            <person name="Albert R."/>
            <person name="Binder M."/>
            <person name="Bloem J."/>
            <person name="Labutti K."/>
            <person name="Salamov A."/>
            <person name="Andreopoulos B."/>
            <person name="Baker S.E."/>
            <person name="Barry K."/>
            <person name="Bills G."/>
            <person name="Bluhm B.H."/>
            <person name="Cannon C."/>
            <person name="Castanera R."/>
            <person name="Culley D.E."/>
            <person name="Daum C."/>
            <person name="Ezra D."/>
            <person name="Gonzalez J.B."/>
            <person name="Henrissat B."/>
            <person name="Kuo A."/>
            <person name="Liang C."/>
            <person name="Lipzen A."/>
            <person name="Lutzoni F."/>
            <person name="Magnuson J."/>
            <person name="Mondo S."/>
            <person name="Nolan M."/>
            <person name="Ohm R."/>
            <person name="Pangilinan J."/>
            <person name="Park H.-J."/>
            <person name="Ramirez L."/>
            <person name="Alfaro M."/>
            <person name="Sun H."/>
            <person name="Tritt A."/>
            <person name="Yoshinaga Y."/>
            <person name="Zwiers L.-H."/>
            <person name="Turgeon B.G."/>
            <person name="Goodwin S.B."/>
            <person name="Spatafora J.W."/>
            <person name="Crous P.W."/>
            <person name="Grigoriev I.V."/>
        </authorList>
    </citation>
    <scope>NUCLEOTIDE SEQUENCE</scope>
    <source>
        <strain evidence="3 5">CBS 781.70</strain>
    </source>
</reference>
<feature type="chain" id="PRO_5044631621" evidence="2">
    <location>
        <begin position="22"/>
        <end position="127"/>
    </location>
</feature>
<dbReference type="AlphaFoldDB" id="A0A6G1FW19"/>
<evidence type="ECO:0000313" key="4">
    <source>
        <dbReference type="Proteomes" id="UP000504638"/>
    </source>
</evidence>
<organism evidence="3">
    <name type="scientific">Eremomyces bilateralis CBS 781.70</name>
    <dbReference type="NCBI Taxonomy" id="1392243"/>
    <lineage>
        <taxon>Eukaryota</taxon>
        <taxon>Fungi</taxon>
        <taxon>Dikarya</taxon>
        <taxon>Ascomycota</taxon>
        <taxon>Pezizomycotina</taxon>
        <taxon>Dothideomycetes</taxon>
        <taxon>Dothideomycetes incertae sedis</taxon>
        <taxon>Eremomycetales</taxon>
        <taxon>Eremomycetaceae</taxon>
        <taxon>Eremomyces</taxon>
    </lineage>
</organism>
<gene>
    <name evidence="3 5" type="ORF">P152DRAFT_142759</name>
</gene>
<accession>A0A6G1FW19</accession>
<dbReference type="EMBL" id="ML975169">
    <property type="protein sequence ID" value="KAF1809896.1"/>
    <property type="molecule type" value="Genomic_DNA"/>
</dbReference>
<feature type="signal peptide" evidence="2">
    <location>
        <begin position="1"/>
        <end position="21"/>
    </location>
</feature>
<keyword evidence="4" id="KW-1185">Reference proteome</keyword>
<dbReference type="GeneID" id="54414437"/>
<proteinExistence type="predicted"/>